<name>A0A8D1Q4H6_PIG</name>
<evidence type="ECO:0000256" key="1">
    <source>
        <dbReference type="SAM" id="Phobius"/>
    </source>
</evidence>
<accession>A0A8D1Q4H6</accession>
<dbReference type="Ensembl" id="ENSSSCT00055015851.1">
    <property type="protein sequence ID" value="ENSSSCP00055012464.1"/>
    <property type="gene ID" value="ENSSSCG00055008128.1"/>
</dbReference>
<keyword evidence="1" id="KW-0812">Transmembrane</keyword>
<keyword evidence="1" id="KW-0472">Membrane</keyword>
<dbReference type="AlphaFoldDB" id="A0A8D1Q4H6"/>
<feature type="transmembrane region" description="Helical" evidence="1">
    <location>
        <begin position="118"/>
        <end position="138"/>
    </location>
</feature>
<proteinExistence type="predicted"/>
<evidence type="ECO:0000313" key="2">
    <source>
        <dbReference type="Ensembl" id="ENSSSCP00055012464.1"/>
    </source>
</evidence>
<sequence length="198" mass="22080">MVNGIASLISPSDLSLLVYRNADDFCVLIFYPATLPNSSMSSNSFLVEPLGFSRYTIMSSANSDSFTFSFPIWIPFISFTSLNAMARPSKTMLSSSGESRHPCLVPDLSGNSFSFSPLRMMLAVGLSYMAFVMLRYVLSMSTFCRVFIRNGCWILPKAFSVSIEKIYMVFVLQFVNVVYHTDGFTDIEESLHPGINPT</sequence>
<dbReference type="Proteomes" id="UP000694724">
    <property type="component" value="Unplaced"/>
</dbReference>
<feature type="transmembrane region" description="Helical" evidence="1">
    <location>
        <begin position="66"/>
        <end position="86"/>
    </location>
</feature>
<keyword evidence="1" id="KW-1133">Transmembrane helix</keyword>
<reference evidence="2" key="1">
    <citation type="submission" date="2025-08" db="UniProtKB">
        <authorList>
            <consortium name="Ensembl"/>
        </authorList>
    </citation>
    <scope>IDENTIFICATION</scope>
</reference>
<protein>
    <submittedName>
        <fullName evidence="2">Uncharacterized protein</fullName>
    </submittedName>
</protein>
<organism evidence="2 3">
    <name type="scientific">Sus scrofa</name>
    <name type="common">Pig</name>
    <dbReference type="NCBI Taxonomy" id="9823"/>
    <lineage>
        <taxon>Eukaryota</taxon>
        <taxon>Metazoa</taxon>
        <taxon>Chordata</taxon>
        <taxon>Craniata</taxon>
        <taxon>Vertebrata</taxon>
        <taxon>Euteleostomi</taxon>
        <taxon>Mammalia</taxon>
        <taxon>Eutheria</taxon>
        <taxon>Laurasiatheria</taxon>
        <taxon>Artiodactyla</taxon>
        <taxon>Suina</taxon>
        <taxon>Suidae</taxon>
        <taxon>Sus</taxon>
    </lineage>
</organism>
<evidence type="ECO:0000313" key="3">
    <source>
        <dbReference type="Proteomes" id="UP000694724"/>
    </source>
</evidence>